<sequence length="251" mass="27844">MSEMITVTIDGIECTCEKGEYVYDVARRNGIRIPTLCRHDAFADHRACCRICIVEVEQRGRTKVVTSCVYPIDGPCEIRTNTERILEERSVLLALLGHRAPDAEVIGKMSGRLDMSGFDRFVTIDNEKCILCGLCVQACNSLGTGAISTVNRGVDKKVDTPYDKPSEFCVGCLSCANVCPTGAIGYTETDTTRTIWNREFDLVLCKECGKPMGTVESVRHAVGAEGDLPEVCDECRKKKLADEMMRTYRYV</sequence>
<dbReference type="InterPro" id="IPR050157">
    <property type="entry name" value="PSI_iron-sulfur_center"/>
</dbReference>
<keyword evidence="6" id="KW-0411">Iron-sulfur</keyword>
<gene>
    <name evidence="9" type="ordered locus">Shel_24680</name>
</gene>
<keyword evidence="3" id="KW-0479">Metal-binding</keyword>
<evidence type="ECO:0000256" key="4">
    <source>
        <dbReference type="ARBA" id="ARBA00022737"/>
    </source>
</evidence>
<keyword evidence="10" id="KW-1185">Reference proteome</keyword>
<dbReference type="eggNOG" id="COG3383">
    <property type="taxonomic scope" value="Bacteria"/>
</dbReference>
<dbReference type="KEGG" id="shi:Shel_24680"/>
<accession>C7N2G8</accession>
<proteinExistence type="predicted"/>
<dbReference type="HOGENOM" id="CLU_000422_11_3_11"/>
<evidence type="ECO:0000256" key="6">
    <source>
        <dbReference type="ARBA" id="ARBA00023014"/>
    </source>
</evidence>
<evidence type="ECO:0000256" key="1">
    <source>
        <dbReference type="ARBA" id="ARBA00001966"/>
    </source>
</evidence>
<feature type="domain" description="4Fe-4S ferredoxin-type" evidence="8">
    <location>
        <begin position="159"/>
        <end position="189"/>
    </location>
</feature>
<dbReference type="SUPFAM" id="SSF54292">
    <property type="entry name" value="2Fe-2S ferredoxin-like"/>
    <property type="match status" value="1"/>
</dbReference>
<dbReference type="InterPro" id="IPR001041">
    <property type="entry name" value="2Fe-2S_ferredoxin-type"/>
</dbReference>
<dbReference type="EMBL" id="CP001684">
    <property type="protein sequence ID" value="ACV23476.1"/>
    <property type="molecule type" value="Genomic_DNA"/>
</dbReference>
<evidence type="ECO:0000313" key="10">
    <source>
        <dbReference type="Proteomes" id="UP000002026"/>
    </source>
</evidence>
<dbReference type="PROSITE" id="PS00198">
    <property type="entry name" value="4FE4S_FER_1"/>
    <property type="match status" value="1"/>
</dbReference>
<dbReference type="FunFam" id="3.30.70.20:FF:000035">
    <property type="entry name" value="Iron hydrogenase 1"/>
    <property type="match status" value="1"/>
</dbReference>
<evidence type="ECO:0000256" key="5">
    <source>
        <dbReference type="ARBA" id="ARBA00023004"/>
    </source>
</evidence>
<reference evidence="9 10" key="1">
    <citation type="journal article" date="2009" name="Stand. Genomic Sci.">
        <title>Complete genome sequence of Slackia heliotrinireducens type strain (RHS 1).</title>
        <authorList>
            <person name="Pukall R."/>
            <person name="Lapidus A."/>
            <person name="Nolan M."/>
            <person name="Copeland A."/>
            <person name="Glavina Del Rio T."/>
            <person name="Lucas S."/>
            <person name="Chen F."/>
            <person name="Tice H."/>
            <person name="Cheng J.F."/>
            <person name="Chertkov O."/>
            <person name="Bruce D."/>
            <person name="Goodwin L."/>
            <person name="Kuske C."/>
            <person name="Brettin T."/>
            <person name="Detter J.C."/>
            <person name="Han C."/>
            <person name="Pitluck S."/>
            <person name="Pati A."/>
            <person name="Mavrommatis K."/>
            <person name="Ivanova N."/>
            <person name="Ovchinnikova G."/>
            <person name="Chen A."/>
            <person name="Palaniappan K."/>
            <person name="Schneider S."/>
            <person name="Rohde M."/>
            <person name="Chain P."/>
            <person name="D'haeseleer P."/>
            <person name="Goker M."/>
            <person name="Bristow J."/>
            <person name="Eisen J.A."/>
            <person name="Markowitz V."/>
            <person name="Kyrpides N.C."/>
            <person name="Klenk H.P."/>
            <person name="Hugenholtz P."/>
        </authorList>
    </citation>
    <scope>NUCLEOTIDE SEQUENCE [LARGE SCALE GENOMIC DNA]</scope>
    <source>
        <strain evidence="10">ATCC 29202 / DSM 20476 / NCTC 11029 / RHS 1</strain>
    </source>
</reference>
<dbReference type="SUPFAM" id="SSF54862">
    <property type="entry name" value="4Fe-4S ferredoxins"/>
    <property type="match status" value="1"/>
</dbReference>
<evidence type="ECO:0000256" key="2">
    <source>
        <dbReference type="ARBA" id="ARBA00022485"/>
    </source>
</evidence>
<dbReference type="PROSITE" id="PS51085">
    <property type="entry name" value="2FE2S_FER_2"/>
    <property type="match status" value="1"/>
</dbReference>
<dbReference type="InterPro" id="IPR036010">
    <property type="entry name" value="2Fe-2S_ferredoxin-like_sf"/>
</dbReference>
<keyword evidence="4" id="KW-0677">Repeat</keyword>
<dbReference type="GO" id="GO:0051539">
    <property type="term" value="F:4 iron, 4 sulfur cluster binding"/>
    <property type="evidence" value="ECO:0007669"/>
    <property type="project" value="UniProtKB-KW"/>
</dbReference>
<dbReference type="AlphaFoldDB" id="C7N2G8"/>
<dbReference type="CDD" id="cd00207">
    <property type="entry name" value="fer2"/>
    <property type="match status" value="1"/>
</dbReference>
<keyword evidence="9" id="KW-0830">Ubiquinone</keyword>
<dbReference type="PANTHER" id="PTHR24960">
    <property type="entry name" value="PHOTOSYSTEM I IRON-SULFUR CENTER-RELATED"/>
    <property type="match status" value="1"/>
</dbReference>
<dbReference type="InterPro" id="IPR017896">
    <property type="entry name" value="4Fe4S_Fe-S-bd"/>
</dbReference>
<dbReference type="Proteomes" id="UP000002026">
    <property type="component" value="Chromosome"/>
</dbReference>
<evidence type="ECO:0000259" key="7">
    <source>
        <dbReference type="PROSITE" id="PS51085"/>
    </source>
</evidence>
<dbReference type="STRING" id="471855.Shel_24680"/>
<evidence type="ECO:0000259" key="8">
    <source>
        <dbReference type="PROSITE" id="PS51379"/>
    </source>
</evidence>
<comment type="cofactor">
    <cofactor evidence="1">
        <name>[4Fe-4S] cluster</name>
        <dbReference type="ChEBI" id="CHEBI:49883"/>
    </cofactor>
</comment>
<dbReference type="Pfam" id="PF13510">
    <property type="entry name" value="Fer2_4"/>
    <property type="match status" value="1"/>
</dbReference>
<dbReference type="Gene3D" id="3.10.20.740">
    <property type="match status" value="1"/>
</dbReference>
<dbReference type="Pfam" id="PF14697">
    <property type="entry name" value="Fer4_21"/>
    <property type="match status" value="1"/>
</dbReference>
<dbReference type="InterPro" id="IPR017900">
    <property type="entry name" value="4Fe4S_Fe_S_CS"/>
</dbReference>
<dbReference type="RefSeq" id="WP_012799574.1">
    <property type="nucleotide sequence ID" value="NC_013165.1"/>
</dbReference>
<protein>
    <submittedName>
        <fullName evidence="9">NADH:ubiquinone oxidoreductase chain G-like protein</fullName>
    </submittedName>
</protein>
<keyword evidence="2" id="KW-0004">4Fe-4S</keyword>
<feature type="domain" description="4Fe-4S ferredoxin-type" evidence="8">
    <location>
        <begin position="120"/>
        <end position="152"/>
    </location>
</feature>
<name>C7N2G8_SLAHD</name>
<keyword evidence="5" id="KW-0408">Iron</keyword>
<dbReference type="GO" id="GO:0046872">
    <property type="term" value="F:metal ion binding"/>
    <property type="evidence" value="ECO:0007669"/>
    <property type="project" value="UniProtKB-KW"/>
</dbReference>
<feature type="domain" description="2Fe-2S ferredoxin-type" evidence="7">
    <location>
        <begin position="3"/>
        <end position="84"/>
    </location>
</feature>
<evidence type="ECO:0000313" key="9">
    <source>
        <dbReference type="EMBL" id="ACV23476.1"/>
    </source>
</evidence>
<evidence type="ECO:0000256" key="3">
    <source>
        <dbReference type="ARBA" id="ARBA00022723"/>
    </source>
</evidence>
<dbReference type="PANTHER" id="PTHR24960:SF79">
    <property type="entry name" value="PHOTOSYSTEM I IRON-SULFUR CENTER"/>
    <property type="match status" value="1"/>
</dbReference>
<organism evidence="9 10">
    <name type="scientific">Slackia heliotrinireducens (strain ATCC 29202 / DSM 20476 / NCTC 11029 / RHS 1)</name>
    <name type="common">Peptococcus heliotrinreducens</name>
    <dbReference type="NCBI Taxonomy" id="471855"/>
    <lineage>
        <taxon>Bacteria</taxon>
        <taxon>Bacillati</taxon>
        <taxon>Actinomycetota</taxon>
        <taxon>Coriobacteriia</taxon>
        <taxon>Eggerthellales</taxon>
        <taxon>Eggerthellaceae</taxon>
        <taxon>Slackia</taxon>
    </lineage>
</organism>
<dbReference type="Gene3D" id="3.30.70.20">
    <property type="match status" value="1"/>
</dbReference>
<dbReference type="PROSITE" id="PS51379">
    <property type="entry name" value="4FE4S_FER_2"/>
    <property type="match status" value="2"/>
</dbReference>